<sequence length="602" mass="67170">METKQKISGFRERLAKTLASQNLANEEYIKNLVKKQLLHSSPQGEIQENIIEKRTKEVSNFLNMLKSTSQNDSDVSTTHEKPHADWKLKEDNEEFRVMYREGPQGTPFHTLLVEGFVDAPVDVCLCVSWESSLYKKWWPQFSIPTFKIATSNCLQKVRIGEQICLVRMKFSWPLSAREAVVHFLELEFFEDDLVIVLMNSISDLHSIDSSTHGFTNEGIPEERDVIRIDVVGGFAIQKVSSNRSYFRTIATMDVKLEFIPPALINFISRQIIGSGYKLYKKIVTSAANGDEDFSKALEDPLYVHVREGLNPSNKFQKTLDPEALKSESFTFVVPEEHGNRTPQAKESVNCQVSFSNNLATDDLRTNSLVPCHTCCGEIEEEVVEQDKPLDRSSQGIDQSATNNFAEQCHVNNRKKVYISPEVEKALGILNEAISIVREGGFRHQIFSPGSINQESMNSEKVVGAGSGFSEAGAAPSGGGICIEAPKVDNMNRSLGEAGNVSDICNTREARPGSPIKEVNQNQIKLVSTGQNFPSKSQKVKWTSPQNGITPETTMLVNMANGYKEANVKANGTLESLNGERGKLRRQRKKQWICCLSSVPSHS</sequence>
<evidence type="ECO:0000313" key="1">
    <source>
        <dbReference type="EMBL" id="KAJ4972385.1"/>
    </source>
</evidence>
<dbReference type="OrthoDB" id="17317at2759"/>
<dbReference type="AlphaFoldDB" id="A0A9Q0QUB8"/>
<name>A0A9Q0QUB8_9MAGN</name>
<proteinExistence type="predicted"/>
<accession>A0A9Q0QUB8</accession>
<dbReference type="InterPro" id="IPR023393">
    <property type="entry name" value="START-like_dom_sf"/>
</dbReference>
<organism evidence="1 2">
    <name type="scientific">Protea cynaroides</name>
    <dbReference type="NCBI Taxonomy" id="273540"/>
    <lineage>
        <taxon>Eukaryota</taxon>
        <taxon>Viridiplantae</taxon>
        <taxon>Streptophyta</taxon>
        <taxon>Embryophyta</taxon>
        <taxon>Tracheophyta</taxon>
        <taxon>Spermatophyta</taxon>
        <taxon>Magnoliopsida</taxon>
        <taxon>Proteales</taxon>
        <taxon>Proteaceae</taxon>
        <taxon>Protea</taxon>
    </lineage>
</organism>
<dbReference type="Gene3D" id="3.30.530.20">
    <property type="match status" value="1"/>
</dbReference>
<dbReference type="PANTHER" id="PTHR34560">
    <property type="entry name" value="POLYKETIDE CYCLASE/DEHYDRASE/LIPID TRANSPORT SUPERFAMILY PROTEIN"/>
    <property type="match status" value="1"/>
</dbReference>
<gene>
    <name evidence="1" type="ORF">NE237_005484</name>
</gene>
<protein>
    <submittedName>
        <fullName evidence="1">Uncharacterized protein</fullName>
    </submittedName>
</protein>
<reference evidence="1" key="1">
    <citation type="journal article" date="2023" name="Plant J.">
        <title>The genome of the king protea, Protea cynaroides.</title>
        <authorList>
            <person name="Chang J."/>
            <person name="Duong T.A."/>
            <person name="Schoeman C."/>
            <person name="Ma X."/>
            <person name="Roodt D."/>
            <person name="Barker N."/>
            <person name="Li Z."/>
            <person name="Van de Peer Y."/>
            <person name="Mizrachi E."/>
        </authorList>
    </citation>
    <scope>NUCLEOTIDE SEQUENCE</scope>
    <source>
        <tissue evidence="1">Young leaves</tissue>
    </source>
</reference>
<dbReference type="PANTHER" id="PTHR34560:SF1">
    <property type="entry name" value="START DOMAIN-CONTAINING PROTEIN"/>
    <property type="match status" value="1"/>
</dbReference>
<dbReference type="SUPFAM" id="SSF55961">
    <property type="entry name" value="Bet v1-like"/>
    <property type="match status" value="1"/>
</dbReference>
<keyword evidence="2" id="KW-1185">Reference proteome</keyword>
<dbReference type="Proteomes" id="UP001141806">
    <property type="component" value="Unassembled WGS sequence"/>
</dbReference>
<dbReference type="EMBL" id="JAMYWD010000005">
    <property type="protein sequence ID" value="KAJ4972385.1"/>
    <property type="molecule type" value="Genomic_DNA"/>
</dbReference>
<evidence type="ECO:0000313" key="2">
    <source>
        <dbReference type="Proteomes" id="UP001141806"/>
    </source>
</evidence>
<comment type="caution">
    <text evidence="1">The sequence shown here is derived from an EMBL/GenBank/DDBJ whole genome shotgun (WGS) entry which is preliminary data.</text>
</comment>